<feature type="binding site" evidence="10">
    <location>
        <position position="256"/>
    </location>
    <ligand>
        <name>pyridoxal 5'-phosphate</name>
        <dbReference type="ChEBI" id="CHEBI:597326"/>
    </ligand>
</feature>
<comment type="pathway">
    <text evidence="2 10">Cofactor biosynthesis; biotin biosynthesis; 7,8-diaminononanoate from 8-amino-7-oxononanoate (SAM route): step 1/1.</text>
</comment>
<comment type="cofactor">
    <cofactor evidence="1 10">
        <name>pyridoxal 5'-phosphate</name>
        <dbReference type="ChEBI" id="CHEBI:597326"/>
    </cofactor>
</comment>
<protein>
    <recommendedName>
        <fullName evidence="10">Adenosylmethionine-8-amino-7-oxononanoate aminotransferase</fullName>
        <ecNumber evidence="10">2.6.1.62</ecNumber>
    </recommendedName>
    <alternativeName>
        <fullName evidence="10">7,8-diamino-pelargonic acid aminotransferase</fullName>
        <shortName evidence="10">DAPA AT</shortName>
        <shortName evidence="10">DAPA aminotransferase</shortName>
    </alternativeName>
    <alternativeName>
        <fullName evidence="10">7,8-diaminononanoate synthase</fullName>
        <shortName evidence="10">DANS</shortName>
    </alternativeName>
    <alternativeName>
        <fullName evidence="10">Diaminopelargonic acid synthase</fullName>
    </alternativeName>
</protein>
<dbReference type="Proteomes" id="UP000035065">
    <property type="component" value="Unassembled WGS sequence"/>
</dbReference>
<feature type="modified residue" description="N6-(pyridoxal phosphate)lysine" evidence="10">
    <location>
        <position position="285"/>
    </location>
</feature>
<evidence type="ECO:0000256" key="3">
    <source>
        <dbReference type="ARBA" id="ARBA00022576"/>
    </source>
</evidence>
<keyword evidence="10" id="KW-0963">Cytoplasm</keyword>
<dbReference type="GO" id="GO:0005737">
    <property type="term" value="C:cytoplasm"/>
    <property type="evidence" value="ECO:0007669"/>
    <property type="project" value="UniProtKB-SubCell"/>
</dbReference>
<dbReference type="GO" id="GO:0004015">
    <property type="term" value="F:adenosylmethionine-8-amino-7-oxononanoate transaminase activity"/>
    <property type="evidence" value="ECO:0007669"/>
    <property type="project" value="UniProtKB-UniRule"/>
</dbReference>
<comment type="function">
    <text evidence="10">Catalyzes the transfer of the alpha-amino group from S-adenosyl-L-methionine (SAM) to 7-keto-8-aminopelargonic acid (KAPA) to form 7,8-diaminopelargonic acid (DAPA). It is the only aminotransferase known to utilize SAM as an amino donor.</text>
</comment>
<dbReference type="HAMAP" id="MF_00834">
    <property type="entry name" value="BioA"/>
    <property type="match status" value="1"/>
</dbReference>
<dbReference type="STRING" id="644548.SCNU_06625"/>
<reference evidence="12 13" key="1">
    <citation type="journal article" date="2011" name="J. Bacteriol.">
        <title>Draft Genome Sequence of Gordonia neofelifaecis NRRL B-59395, a Cholesterol-Degrading Actinomycete.</title>
        <authorList>
            <person name="Ge F."/>
            <person name="Li W."/>
            <person name="Chen G."/>
            <person name="Liu Y."/>
            <person name="Zhang G."/>
            <person name="Yong B."/>
            <person name="Wang Q."/>
            <person name="Wang N."/>
            <person name="Huang Z."/>
            <person name="Li W."/>
            <person name="Wang J."/>
            <person name="Wu C."/>
            <person name="Xie Q."/>
            <person name="Liu G."/>
        </authorList>
    </citation>
    <scope>NUCLEOTIDE SEQUENCE [LARGE SCALE GENOMIC DNA]</scope>
    <source>
        <strain evidence="12 13">NRRL B-59395</strain>
    </source>
</reference>
<dbReference type="UniPathway" id="UPA00078">
    <property type="reaction ID" value="UER00160"/>
</dbReference>
<feature type="site" description="Participates in the substrate recognition with KAPA and in a stacking interaction with the adenine ring of SAM" evidence="10">
    <location>
        <position position="26"/>
    </location>
</feature>
<feature type="binding site" evidence="10">
    <location>
        <position position="318"/>
    </location>
    <ligand>
        <name>substrate</name>
    </ligand>
</feature>
<evidence type="ECO:0000256" key="8">
    <source>
        <dbReference type="ARBA" id="ARBA00048449"/>
    </source>
</evidence>
<dbReference type="Gene3D" id="3.40.640.10">
    <property type="entry name" value="Type I PLP-dependent aspartate aminotransferase-like (Major domain)"/>
    <property type="match status" value="2"/>
</dbReference>
<keyword evidence="4 10" id="KW-0808">Transferase</keyword>
<keyword evidence="3 10" id="KW-0032">Aminotransferase</keyword>
<feature type="binding site" evidence="10">
    <location>
        <begin position="319"/>
        <end position="320"/>
    </location>
    <ligand>
        <name>pyridoxal 5'-phosphate</name>
        <dbReference type="ChEBI" id="CHEBI:597326"/>
    </ligand>
</feature>
<evidence type="ECO:0000256" key="9">
    <source>
        <dbReference type="ARBA" id="ARBA00060970"/>
    </source>
</evidence>
<evidence type="ECO:0000256" key="10">
    <source>
        <dbReference type="HAMAP-Rule" id="MF_00834"/>
    </source>
</evidence>
<feature type="binding site" evidence="10">
    <location>
        <position position="402"/>
    </location>
    <ligand>
        <name>substrate</name>
    </ligand>
</feature>
<comment type="subcellular location">
    <subcellularLocation>
        <location evidence="10">Cytoplasm</location>
    </subcellularLocation>
</comment>
<feature type="domain" description="Aminotransferase class I/classII large" evidence="11">
    <location>
        <begin position="484"/>
        <end position="816"/>
    </location>
</feature>
<dbReference type="CDD" id="cd00610">
    <property type="entry name" value="OAT_like"/>
    <property type="match status" value="1"/>
</dbReference>
<dbReference type="RefSeq" id="WP_009678568.1">
    <property type="nucleotide sequence ID" value="NZ_AEUD01000004.1"/>
</dbReference>
<dbReference type="Pfam" id="PF00155">
    <property type="entry name" value="Aminotran_1_2"/>
    <property type="match status" value="1"/>
</dbReference>
<name>F1YHQ7_9ACTN</name>
<comment type="catalytic activity">
    <reaction evidence="8 10">
        <text>(8S)-8-amino-7-oxononanoate + S-adenosyl-L-methionine = S-adenosyl-4-methylsulfanyl-2-oxobutanoate + (7R,8S)-7,8-diammoniononanoate</text>
        <dbReference type="Rhea" id="RHEA:16861"/>
        <dbReference type="ChEBI" id="CHEBI:16490"/>
        <dbReference type="ChEBI" id="CHEBI:59789"/>
        <dbReference type="ChEBI" id="CHEBI:149468"/>
        <dbReference type="ChEBI" id="CHEBI:149469"/>
        <dbReference type="EC" id="2.6.1.62"/>
    </reaction>
</comment>
<evidence type="ECO:0000256" key="2">
    <source>
        <dbReference type="ARBA" id="ARBA00005063"/>
    </source>
</evidence>
<dbReference type="Pfam" id="PF00202">
    <property type="entry name" value="Aminotran_3"/>
    <property type="match status" value="1"/>
</dbReference>
<evidence type="ECO:0000256" key="5">
    <source>
        <dbReference type="ARBA" id="ARBA00022691"/>
    </source>
</evidence>
<dbReference type="eggNOG" id="COG0161">
    <property type="taxonomic scope" value="Bacteria"/>
</dbReference>
<dbReference type="SUPFAM" id="SSF53383">
    <property type="entry name" value="PLP-dependent transferases"/>
    <property type="match status" value="2"/>
</dbReference>
<accession>F1YHQ7</accession>
<dbReference type="InterPro" id="IPR015422">
    <property type="entry name" value="PyrdxlP-dep_Trfase_small"/>
</dbReference>
<dbReference type="GO" id="GO:0009102">
    <property type="term" value="P:biotin biosynthetic process"/>
    <property type="evidence" value="ECO:0007669"/>
    <property type="project" value="UniProtKB-UniRule"/>
</dbReference>
<dbReference type="PANTHER" id="PTHR42684">
    <property type="entry name" value="ADENOSYLMETHIONINE-8-AMINO-7-OXONONANOATE AMINOTRANSFERASE"/>
    <property type="match status" value="1"/>
</dbReference>
<keyword evidence="7 10" id="KW-0663">Pyridoxal phosphate</keyword>
<dbReference type="EC" id="2.6.1.62" evidence="10"/>
<comment type="subunit">
    <text evidence="10">Homodimer.</text>
</comment>
<dbReference type="PROSITE" id="PS00600">
    <property type="entry name" value="AA_TRANSFER_CLASS_3"/>
    <property type="match status" value="1"/>
</dbReference>
<evidence type="ECO:0000256" key="1">
    <source>
        <dbReference type="ARBA" id="ARBA00001933"/>
    </source>
</evidence>
<dbReference type="PANTHER" id="PTHR42684:SF17">
    <property type="entry name" value="ADENOSYLMETHIONINE-8-AMINO-7-OXONONANOATE AMINOTRANSFERASE"/>
    <property type="match status" value="1"/>
</dbReference>
<feature type="binding site" evidence="10">
    <location>
        <position position="285"/>
    </location>
    <ligand>
        <name>substrate</name>
    </ligand>
</feature>
<comment type="caution">
    <text evidence="12">The sequence shown here is derived from an EMBL/GenBank/DDBJ whole genome shotgun (WGS) entry which is preliminary data.</text>
</comment>
<sequence>MSDEQEVEVDQVTIAEVDARHVWHPYGAFPASTRPLVVRDCEGVRIRLADGTELIDGMSSWWAAVHGYRHPRLDTALAEQAGRMSHVMFGGLTHEPAARLAAALVEMTPEPLQKVFFADSGSVAVEVAVKMAIQYWRSRGQEGKRRLLTWRGGYHGDTFAPMSVCDPDGGMHAMWRGVIADQVFVPAPPDARSGAAADEAYLTMLDAQLDLRRDELAAVIVEPVVQGAGGMRFHSPELIAGLRRLCDVHDVLLICDEIATGFGRTGTLFAVDAARVAPDIMCVGKALTGGYLTLATTLTTDPIADVISRGEAGGLAHGPTFMANPLACAVACASLAVLEDSDWQARVPQIGRRLADGLAPLVDLPGVADVRTLGAIAVVELDVEVDMAAATDAAVRAGVWVRPFRNLIYAMPPFIIDDADLDTLVTGITAAATASVAAAAVVAGRRRAGAGVMSAPWLADVAERTLEAGLHREPVVRRAGAAEINLASNDYLGLSSHPAVIAGAHAALDEWGAGSTASRLVAGTTAAHIDFENDIADFLGFEAALTFSSGYLANIGAITALVGRGDLIVSDTGAHASLIDGCRLSRARVEVVPRGDTEAVRRALARRTEDRALVVTDSIYSIDGMIAPLRDYYDAAAEHGAIMLADEAHALGVRGPGGRGVAAEQGLSGAPGLVITTVASKSLGAQGGIVLGTGLLRDHLIDHARTFIFDTGLNPAAVGAAHAALRVLRGDPQMPDRLRAGVRRLASACGGDVPDAAVVSLIVGDPVAAVRAAAICREGGVFVGCFRPPSVPEGTSRLRLTVRADLDDDTLDTVAAVVTAALREVGAA</sequence>
<dbReference type="InterPro" id="IPR049704">
    <property type="entry name" value="Aminotrans_3_PPA_site"/>
</dbReference>
<feature type="binding site" evidence="10">
    <location>
        <position position="154"/>
    </location>
    <ligand>
        <name>substrate</name>
    </ligand>
</feature>
<feature type="binding site" evidence="10">
    <location>
        <position position="61"/>
    </location>
    <ligand>
        <name>substrate</name>
    </ligand>
</feature>
<dbReference type="GO" id="GO:0030170">
    <property type="term" value="F:pyridoxal phosphate binding"/>
    <property type="evidence" value="ECO:0007669"/>
    <property type="project" value="UniProtKB-UniRule"/>
</dbReference>
<dbReference type="AlphaFoldDB" id="F1YHQ7"/>
<keyword evidence="5 10" id="KW-0949">S-adenosyl-L-methionine</keyword>
<proteinExistence type="inferred from homology"/>
<dbReference type="NCBIfam" id="TIGR00508">
    <property type="entry name" value="bioA"/>
    <property type="match status" value="1"/>
</dbReference>
<evidence type="ECO:0000313" key="13">
    <source>
        <dbReference type="Proteomes" id="UP000035065"/>
    </source>
</evidence>
<keyword evidence="6 10" id="KW-0093">Biotin biosynthesis</keyword>
<dbReference type="FunFam" id="3.40.640.10:FF:000041">
    <property type="entry name" value="Adenosylmethionine-8-amino-7-oxononanoate aminotransferase"/>
    <property type="match status" value="1"/>
</dbReference>
<dbReference type="InterPro" id="IPR015424">
    <property type="entry name" value="PyrdxlP-dep_Trfase"/>
</dbReference>
<feature type="binding site" evidence="10">
    <location>
        <begin position="121"/>
        <end position="122"/>
    </location>
    <ligand>
        <name>pyridoxal 5'-phosphate</name>
        <dbReference type="ChEBI" id="CHEBI:597326"/>
    </ligand>
</feature>
<evidence type="ECO:0000256" key="4">
    <source>
        <dbReference type="ARBA" id="ARBA00022679"/>
    </source>
</evidence>
<evidence type="ECO:0000259" key="11">
    <source>
        <dbReference type="Pfam" id="PF00155"/>
    </source>
</evidence>
<dbReference type="EMBL" id="AEUD01000004">
    <property type="protein sequence ID" value="EGD55895.1"/>
    <property type="molecule type" value="Genomic_DNA"/>
</dbReference>
<dbReference type="InterPro" id="IPR004839">
    <property type="entry name" value="Aminotransferase_I/II_large"/>
</dbReference>
<dbReference type="eggNOG" id="COG0156">
    <property type="taxonomic scope" value="Bacteria"/>
</dbReference>
<gene>
    <name evidence="10" type="primary">bioA</name>
    <name evidence="12" type="ORF">SCNU_06625</name>
</gene>
<keyword evidence="13" id="KW-1185">Reference proteome</keyword>
<comment type="similarity">
    <text evidence="9 10">Belongs to the class-III pyridoxal-phosphate-dependent aminotransferase family. BioA subfamily.</text>
</comment>
<dbReference type="Gene3D" id="3.90.1150.10">
    <property type="entry name" value="Aspartate Aminotransferase, domain 1"/>
    <property type="match status" value="2"/>
</dbReference>
<organism evidence="12 13">
    <name type="scientific">Gordonia neofelifaecis NRRL B-59395</name>
    <dbReference type="NCBI Taxonomy" id="644548"/>
    <lineage>
        <taxon>Bacteria</taxon>
        <taxon>Bacillati</taxon>
        <taxon>Actinomycetota</taxon>
        <taxon>Actinomycetes</taxon>
        <taxon>Mycobacteriales</taxon>
        <taxon>Gordoniaceae</taxon>
        <taxon>Gordonia</taxon>
    </lineage>
</organism>
<evidence type="ECO:0000256" key="7">
    <source>
        <dbReference type="ARBA" id="ARBA00022898"/>
    </source>
</evidence>
<evidence type="ECO:0000313" key="12">
    <source>
        <dbReference type="EMBL" id="EGD55895.1"/>
    </source>
</evidence>
<dbReference type="InterPro" id="IPR005815">
    <property type="entry name" value="BioA"/>
</dbReference>
<dbReference type="InterPro" id="IPR005814">
    <property type="entry name" value="Aminotrans_3"/>
</dbReference>
<dbReference type="NCBIfam" id="NF004624">
    <property type="entry name" value="PRK05964.1"/>
    <property type="match status" value="1"/>
</dbReference>
<evidence type="ECO:0000256" key="6">
    <source>
        <dbReference type="ARBA" id="ARBA00022756"/>
    </source>
</evidence>
<dbReference type="InterPro" id="IPR015421">
    <property type="entry name" value="PyrdxlP-dep_Trfase_major"/>
</dbReference>